<evidence type="ECO:0000313" key="1">
    <source>
        <dbReference type="EMBL" id="QDU30092.1"/>
    </source>
</evidence>
<proteinExistence type="predicted"/>
<reference evidence="1 2" key="1">
    <citation type="submission" date="2019-02" db="EMBL/GenBank/DDBJ databases">
        <title>Deep-cultivation of Planctomycetes and their phenomic and genomic characterization uncovers novel biology.</title>
        <authorList>
            <person name="Wiegand S."/>
            <person name="Jogler M."/>
            <person name="Boedeker C."/>
            <person name="Pinto D."/>
            <person name="Vollmers J."/>
            <person name="Rivas-Marin E."/>
            <person name="Kohn T."/>
            <person name="Peeters S.H."/>
            <person name="Heuer A."/>
            <person name="Rast P."/>
            <person name="Oberbeckmann S."/>
            <person name="Bunk B."/>
            <person name="Jeske O."/>
            <person name="Meyerdierks A."/>
            <person name="Storesund J.E."/>
            <person name="Kallscheuer N."/>
            <person name="Luecker S."/>
            <person name="Lage O.M."/>
            <person name="Pohl T."/>
            <person name="Merkel B.J."/>
            <person name="Hornburger P."/>
            <person name="Mueller R.-W."/>
            <person name="Bruemmer F."/>
            <person name="Labrenz M."/>
            <person name="Spormann A.M."/>
            <person name="Op den Camp H."/>
            <person name="Overmann J."/>
            <person name="Amann R."/>
            <person name="Jetten M.S.M."/>
            <person name="Mascher T."/>
            <person name="Medema M.H."/>
            <person name="Devos D.P."/>
            <person name="Kaster A.-K."/>
            <person name="Ovreas L."/>
            <person name="Rohde M."/>
            <person name="Galperin M.Y."/>
            <person name="Jogler C."/>
        </authorList>
    </citation>
    <scope>NUCLEOTIDE SEQUENCE [LARGE SCALE GENOMIC DNA]</scope>
    <source>
        <strain evidence="1 2">ETA_A8</strain>
    </source>
</reference>
<protein>
    <submittedName>
        <fullName evidence="1">Uncharacterized protein</fullName>
    </submittedName>
</protein>
<dbReference type="Proteomes" id="UP000315017">
    <property type="component" value="Chromosome"/>
</dbReference>
<dbReference type="AlphaFoldDB" id="A0A517YIQ4"/>
<dbReference type="KEGG" id="aagg:ETAA8_52110"/>
<sequence>MIRYQDFAPRMLTPPGFLAHATYEPLDIAVQAANAWIEEHRIHMITIETLLLPNIWSRYEEGTSDPALGTSGESPSQWHQVVRVWYHGE</sequence>
<name>A0A517YIQ4_9BACT</name>
<gene>
    <name evidence="1" type="ORF">ETAA8_52110</name>
</gene>
<dbReference type="OrthoDB" id="284707at2"/>
<dbReference type="EMBL" id="CP036274">
    <property type="protein sequence ID" value="QDU30092.1"/>
    <property type="molecule type" value="Genomic_DNA"/>
</dbReference>
<keyword evidence="2" id="KW-1185">Reference proteome</keyword>
<evidence type="ECO:0000313" key="2">
    <source>
        <dbReference type="Proteomes" id="UP000315017"/>
    </source>
</evidence>
<organism evidence="1 2">
    <name type="scientific">Anatilimnocola aggregata</name>
    <dbReference type="NCBI Taxonomy" id="2528021"/>
    <lineage>
        <taxon>Bacteria</taxon>
        <taxon>Pseudomonadati</taxon>
        <taxon>Planctomycetota</taxon>
        <taxon>Planctomycetia</taxon>
        <taxon>Pirellulales</taxon>
        <taxon>Pirellulaceae</taxon>
        <taxon>Anatilimnocola</taxon>
    </lineage>
</organism>
<dbReference type="RefSeq" id="WP_145094983.1">
    <property type="nucleotide sequence ID" value="NZ_CP036274.1"/>
</dbReference>
<accession>A0A517YIQ4</accession>